<feature type="domain" description="NAD-dependent epimerase/dehydratase" evidence="3">
    <location>
        <begin position="10"/>
        <end position="249"/>
    </location>
</feature>
<dbReference type="Gene3D" id="3.40.50.720">
    <property type="entry name" value="NAD(P)-binding Rossmann-like Domain"/>
    <property type="match status" value="1"/>
</dbReference>
<keyword evidence="1" id="KW-0560">Oxidoreductase</keyword>
<dbReference type="InterPro" id="IPR036291">
    <property type="entry name" value="NAD(P)-bd_dom_sf"/>
</dbReference>
<reference evidence="4 5" key="1">
    <citation type="submission" date="2019-04" db="EMBL/GenBank/DDBJ databases">
        <title>Complete genome sequence of Agrobacterium tumefaciens CFBP5877.</title>
        <authorList>
            <person name="Huang Y.-Y."/>
            <person name="Chiang H.-Y."/>
            <person name="Chou L."/>
            <person name="Lai E.-M."/>
            <person name="Kuo C.-H."/>
        </authorList>
    </citation>
    <scope>NUCLEOTIDE SEQUENCE [LARGE SCALE GENOMIC DNA]</scope>
    <source>
        <strain evidence="4 5">CFBP5877</strain>
        <plasmid evidence="5">patcfbp5877b</plasmid>
    </source>
</reference>
<dbReference type="AlphaFoldDB" id="A0AAE6BIT8"/>
<geneLocation type="plasmid" evidence="5">
    <name>patcfbp5877b</name>
</geneLocation>
<gene>
    <name evidence="4" type="ORF">CFBP5877_27260</name>
</gene>
<evidence type="ECO:0000313" key="5">
    <source>
        <dbReference type="Proteomes" id="UP000298579"/>
    </source>
</evidence>
<evidence type="ECO:0000313" key="4">
    <source>
        <dbReference type="EMBL" id="QCL82800.1"/>
    </source>
</evidence>
<dbReference type="FunFam" id="3.40.50.720:FF:000085">
    <property type="entry name" value="Dihydroflavonol reductase"/>
    <property type="match status" value="1"/>
</dbReference>
<sequence length="356" mass="39468">MDEKETTHPVMVTGATGFVAGWIVKDLIEAGLTVHAPIRKASDPEKTKYLRQIAESGPGTIKFFEADLLAPGSYREAMMGCQIVFHTASPFVVDVKDPQRDLVDPALLGTRNVLEEATRHPTIKRVVLTSSCAAMYGDAADVAEAPNKTLTEDLWNSSSSLQHNPYSYSKTVAEREAWRIARSQKVWDLVSINPSLVIGPGINPYATSESFRMVKQMGDGTLRWGAPRWGLGAVDVRDLAKAHLSAAFTPTASGRYIISRHDTDLLSLALTLLPKYGHANPIPRRALPKWFMWLVGPLAGGGITRKIVARNVDHHFRCDNGRSRRELGVMYRPLEESMSDMFQQLIDCEVIRSRQT</sequence>
<evidence type="ECO:0000256" key="1">
    <source>
        <dbReference type="ARBA" id="ARBA00023002"/>
    </source>
</evidence>
<dbReference type="InterPro" id="IPR050425">
    <property type="entry name" value="NAD(P)_dehydrat-like"/>
</dbReference>
<proteinExistence type="inferred from homology"/>
<organism evidence="4 5">
    <name type="scientific">Agrobacterium tumefaciens</name>
    <dbReference type="NCBI Taxonomy" id="358"/>
    <lineage>
        <taxon>Bacteria</taxon>
        <taxon>Pseudomonadati</taxon>
        <taxon>Pseudomonadota</taxon>
        <taxon>Alphaproteobacteria</taxon>
        <taxon>Hyphomicrobiales</taxon>
        <taxon>Rhizobiaceae</taxon>
        <taxon>Rhizobium/Agrobacterium group</taxon>
        <taxon>Agrobacterium</taxon>
        <taxon>Agrobacterium tumefaciens complex</taxon>
    </lineage>
</organism>
<dbReference type="Proteomes" id="UP000298579">
    <property type="component" value="Plasmid pAtCFBP5877b"/>
</dbReference>
<dbReference type="Pfam" id="PF01370">
    <property type="entry name" value="Epimerase"/>
    <property type="match status" value="1"/>
</dbReference>
<dbReference type="GO" id="GO:0016616">
    <property type="term" value="F:oxidoreductase activity, acting on the CH-OH group of donors, NAD or NADP as acceptor"/>
    <property type="evidence" value="ECO:0007669"/>
    <property type="project" value="TreeGrafter"/>
</dbReference>
<dbReference type="PANTHER" id="PTHR10366:SF564">
    <property type="entry name" value="STEROL-4-ALPHA-CARBOXYLATE 3-DEHYDROGENASE, DECARBOXYLATING"/>
    <property type="match status" value="1"/>
</dbReference>
<comment type="similarity">
    <text evidence="2">Belongs to the NAD(P)-dependent epimerase/dehydratase family. Dihydroflavonol-4-reductase subfamily.</text>
</comment>
<keyword evidence="4" id="KW-0614">Plasmid</keyword>
<name>A0AAE6BIT8_AGRTU</name>
<dbReference type="RefSeq" id="WP_080830913.1">
    <property type="nucleotide sequence ID" value="NZ_CP039891.1"/>
</dbReference>
<dbReference type="EMBL" id="CP039900">
    <property type="protein sequence ID" value="QCL82800.1"/>
    <property type="molecule type" value="Genomic_DNA"/>
</dbReference>
<accession>A0AAE6BIT8</accession>
<dbReference type="SUPFAM" id="SSF51735">
    <property type="entry name" value="NAD(P)-binding Rossmann-fold domains"/>
    <property type="match status" value="1"/>
</dbReference>
<protein>
    <submittedName>
        <fullName evidence="4">NAD-dependent epimerase/dehydratase family protein</fullName>
    </submittedName>
</protein>
<dbReference type="InterPro" id="IPR001509">
    <property type="entry name" value="Epimerase_deHydtase"/>
</dbReference>
<evidence type="ECO:0000256" key="2">
    <source>
        <dbReference type="ARBA" id="ARBA00023445"/>
    </source>
</evidence>
<dbReference type="PANTHER" id="PTHR10366">
    <property type="entry name" value="NAD DEPENDENT EPIMERASE/DEHYDRATASE"/>
    <property type="match status" value="1"/>
</dbReference>
<evidence type="ECO:0000259" key="3">
    <source>
        <dbReference type="Pfam" id="PF01370"/>
    </source>
</evidence>